<accession>A0ABD1F8U4</accession>
<gene>
    <name evidence="2" type="ORF">ABEB36_003345</name>
</gene>
<protein>
    <submittedName>
        <fullName evidence="2">Uncharacterized protein</fullName>
    </submittedName>
</protein>
<dbReference type="EMBL" id="JBDJPC010000002">
    <property type="protein sequence ID" value="KAL1514017.1"/>
    <property type="molecule type" value="Genomic_DNA"/>
</dbReference>
<evidence type="ECO:0000256" key="1">
    <source>
        <dbReference type="SAM" id="MobiDB-lite"/>
    </source>
</evidence>
<name>A0ABD1F8U4_HYPHA</name>
<evidence type="ECO:0000313" key="3">
    <source>
        <dbReference type="Proteomes" id="UP001566132"/>
    </source>
</evidence>
<feature type="compositionally biased region" description="Low complexity" evidence="1">
    <location>
        <begin position="34"/>
        <end position="50"/>
    </location>
</feature>
<feature type="compositionally biased region" description="Basic residues" evidence="1">
    <location>
        <begin position="12"/>
        <end position="22"/>
    </location>
</feature>
<sequence>MHEESLIPVGPPKKRKSPRRRPVQREEPDPDVPSSSGNNTTINNETTTPSVHPNENKKIPMLIRGIGVHQVIPKEATRDVLTGKVPYYLVDDRDGVTLFPAKHTLAALKLDQEHLEKFEDYTCLGGHERLIKERPRKREGLGYRRRYISPELLNRGIYVSCTFRVLVKILFLPLHCSTK</sequence>
<proteinExistence type="predicted"/>
<comment type="caution">
    <text evidence="2">The sequence shown here is derived from an EMBL/GenBank/DDBJ whole genome shotgun (WGS) entry which is preliminary data.</text>
</comment>
<feature type="region of interest" description="Disordered" evidence="1">
    <location>
        <begin position="1"/>
        <end position="56"/>
    </location>
</feature>
<dbReference type="Proteomes" id="UP001566132">
    <property type="component" value="Unassembled WGS sequence"/>
</dbReference>
<keyword evidence="3" id="KW-1185">Reference proteome</keyword>
<reference evidence="2 3" key="1">
    <citation type="submission" date="2024-05" db="EMBL/GenBank/DDBJ databases">
        <title>Genetic variation in Jamaican populations of the coffee berry borer (Hypothenemus hampei).</title>
        <authorList>
            <person name="Errbii M."/>
            <person name="Myrie A."/>
        </authorList>
    </citation>
    <scope>NUCLEOTIDE SEQUENCE [LARGE SCALE GENOMIC DNA]</scope>
    <source>
        <strain evidence="2">JA-Hopewell-2020-01-JO</strain>
        <tissue evidence="2">Whole body</tissue>
    </source>
</reference>
<organism evidence="2 3">
    <name type="scientific">Hypothenemus hampei</name>
    <name type="common">Coffee berry borer</name>
    <dbReference type="NCBI Taxonomy" id="57062"/>
    <lineage>
        <taxon>Eukaryota</taxon>
        <taxon>Metazoa</taxon>
        <taxon>Ecdysozoa</taxon>
        <taxon>Arthropoda</taxon>
        <taxon>Hexapoda</taxon>
        <taxon>Insecta</taxon>
        <taxon>Pterygota</taxon>
        <taxon>Neoptera</taxon>
        <taxon>Endopterygota</taxon>
        <taxon>Coleoptera</taxon>
        <taxon>Polyphaga</taxon>
        <taxon>Cucujiformia</taxon>
        <taxon>Curculionidae</taxon>
        <taxon>Scolytinae</taxon>
        <taxon>Hypothenemus</taxon>
    </lineage>
</organism>
<dbReference type="AlphaFoldDB" id="A0ABD1F8U4"/>
<evidence type="ECO:0000313" key="2">
    <source>
        <dbReference type="EMBL" id="KAL1514017.1"/>
    </source>
</evidence>